<keyword evidence="2" id="KW-0378">Hydrolase</keyword>
<dbReference type="STRING" id="1441095.AM592_22620"/>
<comment type="cofactor">
    <cofactor evidence="1">
        <name>Mg(2+)</name>
        <dbReference type="ChEBI" id="CHEBI:18420"/>
    </cofactor>
</comment>
<accession>A0A0M4GD37</accession>
<evidence type="ECO:0000256" key="1">
    <source>
        <dbReference type="ARBA" id="ARBA00001946"/>
    </source>
</evidence>
<feature type="domain" description="Nudix hydrolase" evidence="3">
    <location>
        <begin position="66"/>
        <end position="194"/>
    </location>
</feature>
<dbReference type="InterPro" id="IPR015797">
    <property type="entry name" value="NUDIX_hydrolase-like_dom_sf"/>
</dbReference>
<proteinExistence type="predicted"/>
<dbReference type="Gene3D" id="3.90.79.10">
    <property type="entry name" value="Nucleoside Triphosphate Pyrophosphohydrolase"/>
    <property type="match status" value="1"/>
</dbReference>
<dbReference type="OrthoDB" id="9804442at2"/>
<evidence type="ECO:0000256" key="2">
    <source>
        <dbReference type="ARBA" id="ARBA00022801"/>
    </source>
</evidence>
<dbReference type="GO" id="GO:0016787">
    <property type="term" value="F:hydrolase activity"/>
    <property type="evidence" value="ECO:0007669"/>
    <property type="project" value="UniProtKB-KW"/>
</dbReference>
<protein>
    <submittedName>
        <fullName evidence="4">ADP-ribose pyrophosphatase</fullName>
    </submittedName>
</protein>
<dbReference type="SUPFAM" id="SSF55811">
    <property type="entry name" value="Nudix"/>
    <property type="match status" value="1"/>
</dbReference>
<sequence>MSNKWLDWAKQIHAISQTGLAYSKDVYDKERYEQLLRLSTEIFAEYTDSGMEKIKLFFSKETGYQTPKVDVRGVVFKENKILLVKENSDQRWALPGGFCDVGLSPAENAVKEIKEESGYDTVSTKLLAVLDYHKHPHPPDIFHYYKIFIQCELIGGSPSMGVETNDVRFFSESNLPELSLNRNTESQIKLLFEFLRNPQKETIVD</sequence>
<dbReference type="PANTHER" id="PTHR43046">
    <property type="entry name" value="GDP-MANNOSE MANNOSYL HYDROLASE"/>
    <property type="match status" value="1"/>
</dbReference>
<dbReference type="Gene3D" id="6.10.250.1120">
    <property type="match status" value="1"/>
</dbReference>
<dbReference type="AlphaFoldDB" id="A0A0M4GD37"/>
<dbReference type="InterPro" id="IPR000086">
    <property type="entry name" value="NUDIX_hydrolase_dom"/>
</dbReference>
<evidence type="ECO:0000313" key="5">
    <source>
        <dbReference type="Proteomes" id="UP000067625"/>
    </source>
</evidence>
<reference evidence="4 5" key="2">
    <citation type="journal article" date="2016" name="Int. J. Syst. Evol. Microbiol.">
        <title>Bacillus gobiensis sp. nov., isolated from a soil sample.</title>
        <authorList>
            <person name="Liu B."/>
            <person name="Liu G.H."/>
            <person name="Cetin S."/>
            <person name="Schumann P."/>
            <person name="Pan Z.Z."/>
            <person name="Chen Q.Q."/>
        </authorList>
    </citation>
    <scope>NUCLEOTIDE SEQUENCE [LARGE SCALE GENOMIC DNA]</scope>
    <source>
        <strain evidence="4 5">FJAT-4402</strain>
    </source>
</reference>
<reference evidence="5" key="1">
    <citation type="submission" date="2015-08" db="EMBL/GenBank/DDBJ databases">
        <title>Genome sequencing project for genomic taxonomy and phylogenomics of Bacillus-like bacteria.</title>
        <authorList>
            <person name="Liu B."/>
            <person name="Wang J."/>
            <person name="Zhu Y."/>
            <person name="Liu G."/>
            <person name="Chen Q."/>
            <person name="Chen Z."/>
            <person name="Lan J."/>
            <person name="Che J."/>
            <person name="Ge C."/>
            <person name="Shi H."/>
            <person name="Pan Z."/>
            <person name="Liu X."/>
        </authorList>
    </citation>
    <scope>NUCLEOTIDE SEQUENCE [LARGE SCALE GENOMIC DNA]</scope>
    <source>
        <strain evidence="5">FJAT-4402</strain>
    </source>
</reference>
<dbReference type="Pfam" id="PF12535">
    <property type="entry name" value="Nudix_N"/>
    <property type="match status" value="1"/>
</dbReference>
<dbReference type="PANTHER" id="PTHR43046:SF16">
    <property type="entry name" value="ADP-RIBOSE PYROPHOSPHATASE YJHB-RELATED"/>
    <property type="match status" value="1"/>
</dbReference>
<dbReference type="InterPro" id="IPR059176">
    <property type="entry name" value="UDP-X_N"/>
</dbReference>
<dbReference type="PROSITE" id="PS51462">
    <property type="entry name" value="NUDIX"/>
    <property type="match status" value="1"/>
</dbReference>
<dbReference type="PATRIC" id="fig|1441095.3.peg.5006"/>
<dbReference type="Pfam" id="PF00293">
    <property type="entry name" value="NUDIX"/>
    <property type="match status" value="1"/>
</dbReference>
<evidence type="ECO:0000313" key="4">
    <source>
        <dbReference type="EMBL" id="ALC83978.1"/>
    </source>
</evidence>
<evidence type="ECO:0000259" key="3">
    <source>
        <dbReference type="PROSITE" id="PS51462"/>
    </source>
</evidence>
<dbReference type="Proteomes" id="UP000067625">
    <property type="component" value="Chromosome"/>
</dbReference>
<keyword evidence="5" id="KW-1185">Reference proteome</keyword>
<dbReference type="CDD" id="cd04672">
    <property type="entry name" value="NUDIX_CDP-Chase_like"/>
    <property type="match status" value="1"/>
</dbReference>
<name>A0A0M4GD37_9BACI</name>
<dbReference type="EMBL" id="CP012600">
    <property type="protein sequence ID" value="ALC83978.1"/>
    <property type="molecule type" value="Genomic_DNA"/>
</dbReference>
<dbReference type="RefSeq" id="WP_053605867.1">
    <property type="nucleotide sequence ID" value="NZ_CP012600.1"/>
</dbReference>
<gene>
    <name evidence="4" type="ORF">AM592_22620</name>
</gene>
<organism evidence="4 5">
    <name type="scientific">Bacillus gobiensis</name>
    <dbReference type="NCBI Taxonomy" id="1441095"/>
    <lineage>
        <taxon>Bacteria</taxon>
        <taxon>Bacillati</taxon>
        <taxon>Bacillota</taxon>
        <taxon>Bacilli</taxon>
        <taxon>Bacillales</taxon>
        <taxon>Bacillaceae</taxon>
        <taxon>Bacillus</taxon>
    </lineage>
</organism>